<dbReference type="GO" id="GO:0008270">
    <property type="term" value="F:zinc ion binding"/>
    <property type="evidence" value="ECO:0007669"/>
    <property type="project" value="InterPro"/>
</dbReference>
<name>A0A9X2G623_9MICO</name>
<organism evidence="3 4">
    <name type="scientific">Promicromonospora thailandica</name>
    <dbReference type="NCBI Taxonomy" id="765201"/>
    <lineage>
        <taxon>Bacteria</taxon>
        <taxon>Bacillati</taxon>
        <taxon>Actinomycetota</taxon>
        <taxon>Actinomycetes</taxon>
        <taxon>Micrococcales</taxon>
        <taxon>Promicromonosporaceae</taxon>
        <taxon>Promicromonospora</taxon>
    </lineage>
</organism>
<accession>A0A9X2G623</accession>
<dbReference type="EMBL" id="JAMTCS010000012">
    <property type="protein sequence ID" value="MCP2266363.1"/>
    <property type="molecule type" value="Genomic_DNA"/>
</dbReference>
<sequence length="517" mass="54197">MTHQHDGRPVDVGAARLAALHAWLLTAPKPGADAARIDTLRALEELKAACVAVQAQVLVELHDDALSAAREHAADPAGHHDRAGRQIPVTVRSAERDATASTVQQAARALRVSPHRARTLLGAARVWHEEMPHTLTSLRAGLLSEERALILVKETACLSTEDRSRIDADLCADPATLHGVGTRRLVGLIRVRANQLAPAALAERAERAAAGRCVTIRPAPEAMSYVTALLPVAQGVQVYAALRQVAESARGTRGDERSRGQIMADTLVERATGQEHATDVPVAVNLVVSDAALLAGGEEPAVVLDDDGAGHGTVPAAVARHFVAGGLDLDAAWIRTVYATADGDLVGTTSKRRFFAGGLADLLRVRDQGTCRTPWCDAPVRHLDHVSPVAVGGATELRNGQGLCAACNLAKEAPGWRSTAGPDPESGRHAVVATTPTGHRYRSVAPPPPRPADRAPARPRTTERTAPRSSPSGAIPRPRTPAAAGRAADLSGPAHPSSTATAGSRSHRARARHAGSR</sequence>
<dbReference type="Pfam" id="PF01844">
    <property type="entry name" value="HNH"/>
    <property type="match status" value="1"/>
</dbReference>
<keyword evidence="4" id="KW-1185">Reference proteome</keyword>
<protein>
    <submittedName>
        <fullName evidence="3">HNH endonuclease</fullName>
    </submittedName>
</protein>
<dbReference type="CDD" id="cd00085">
    <property type="entry name" value="HNHc"/>
    <property type="match status" value="1"/>
</dbReference>
<feature type="compositionally biased region" description="Basic residues" evidence="1">
    <location>
        <begin position="505"/>
        <end position="517"/>
    </location>
</feature>
<dbReference type="GO" id="GO:0003676">
    <property type="term" value="F:nucleic acid binding"/>
    <property type="evidence" value="ECO:0007669"/>
    <property type="project" value="InterPro"/>
</dbReference>
<evidence type="ECO:0000259" key="2">
    <source>
        <dbReference type="SMART" id="SM00507"/>
    </source>
</evidence>
<comment type="caution">
    <text evidence="3">The sequence shown here is derived from an EMBL/GenBank/DDBJ whole genome shotgun (WGS) entry which is preliminary data.</text>
</comment>
<dbReference type="Gene3D" id="1.10.30.50">
    <property type="match status" value="1"/>
</dbReference>
<feature type="compositionally biased region" description="Basic and acidic residues" evidence="1">
    <location>
        <begin position="451"/>
        <end position="466"/>
    </location>
</feature>
<evidence type="ECO:0000256" key="1">
    <source>
        <dbReference type="SAM" id="MobiDB-lite"/>
    </source>
</evidence>
<dbReference type="AlphaFoldDB" id="A0A9X2G623"/>
<keyword evidence="3" id="KW-0540">Nuclease</keyword>
<dbReference type="RefSeq" id="WP_253838102.1">
    <property type="nucleotide sequence ID" value="NZ_JAMTCS010000012.1"/>
</dbReference>
<reference evidence="3" key="1">
    <citation type="submission" date="2022-06" db="EMBL/GenBank/DDBJ databases">
        <title>Genomic Encyclopedia of Archaeal and Bacterial Type Strains, Phase II (KMG-II): from individual species to whole genera.</title>
        <authorList>
            <person name="Goeker M."/>
        </authorList>
    </citation>
    <scope>NUCLEOTIDE SEQUENCE</scope>
    <source>
        <strain evidence="3">DSM 26652</strain>
    </source>
</reference>
<feature type="compositionally biased region" description="Low complexity" evidence="1">
    <location>
        <begin position="467"/>
        <end position="488"/>
    </location>
</feature>
<dbReference type="SMART" id="SM00507">
    <property type="entry name" value="HNHc"/>
    <property type="match status" value="1"/>
</dbReference>
<proteinExistence type="predicted"/>
<evidence type="ECO:0000313" key="4">
    <source>
        <dbReference type="Proteomes" id="UP001139493"/>
    </source>
</evidence>
<gene>
    <name evidence="3" type="ORF">APR03_003729</name>
</gene>
<keyword evidence="3" id="KW-0255">Endonuclease</keyword>
<feature type="region of interest" description="Disordered" evidence="1">
    <location>
        <begin position="414"/>
        <end position="517"/>
    </location>
</feature>
<dbReference type="Proteomes" id="UP001139493">
    <property type="component" value="Unassembled WGS sequence"/>
</dbReference>
<dbReference type="GO" id="GO:0004519">
    <property type="term" value="F:endonuclease activity"/>
    <property type="evidence" value="ECO:0007669"/>
    <property type="project" value="UniProtKB-KW"/>
</dbReference>
<feature type="domain" description="HNH nuclease" evidence="2">
    <location>
        <begin position="358"/>
        <end position="409"/>
    </location>
</feature>
<dbReference type="InterPro" id="IPR003615">
    <property type="entry name" value="HNH_nuc"/>
</dbReference>
<keyword evidence="3" id="KW-0378">Hydrolase</keyword>
<dbReference type="InterPro" id="IPR002711">
    <property type="entry name" value="HNH"/>
</dbReference>
<evidence type="ECO:0000313" key="3">
    <source>
        <dbReference type="EMBL" id="MCP2266363.1"/>
    </source>
</evidence>